<proteinExistence type="predicted"/>
<dbReference type="EMBL" id="JAUTXU010000077">
    <property type="protein sequence ID" value="KAK3711307.1"/>
    <property type="molecule type" value="Genomic_DNA"/>
</dbReference>
<keyword evidence="2" id="KW-1185">Reference proteome</keyword>
<accession>A0ACC3N776</accession>
<gene>
    <name evidence="1" type="ORF">LTR37_009687</name>
</gene>
<comment type="caution">
    <text evidence="1">The sequence shown here is derived from an EMBL/GenBank/DDBJ whole genome shotgun (WGS) entry which is preliminary data.</text>
</comment>
<sequence>MGHDTALNSEGRENDRATQSSLNKRADAVDAETGAFHMREVWFDVLGSGLSQLNTQRVTHLESAVEKGKQLKLLDHLTDADSFTAMASANSFFTSSPTVFLPPNQSKHFFEDGHYADATKMAPTPNGSTNPFTAGDIPMPIATTPGSLAGRKRSRDDTDAPGEEEERLGDGSTDIPATEEISQRQQSHFSHAKRPSISARKSQRMNVAASEPDHLAQLVLPPQIREVTAEPLIDEATRVLGISWTRMDSTEALRINRAAYAKWIQNHYSGLKDVSVWFENSAIPGYLVQARNGYSGQQEYYIFSNDLTEAKLVTADAAQLVPRLKMLELAAPGGTIRAETDSITAAQNDNDGMLAAMAEDDRAIHGGLSRGCSPARAMDID</sequence>
<evidence type="ECO:0000313" key="2">
    <source>
        <dbReference type="Proteomes" id="UP001281147"/>
    </source>
</evidence>
<dbReference type="Proteomes" id="UP001281147">
    <property type="component" value="Unassembled WGS sequence"/>
</dbReference>
<reference evidence="1" key="1">
    <citation type="submission" date="2023-07" db="EMBL/GenBank/DDBJ databases">
        <title>Black Yeasts Isolated from many extreme environments.</title>
        <authorList>
            <person name="Coleine C."/>
            <person name="Stajich J.E."/>
            <person name="Selbmann L."/>
        </authorList>
    </citation>
    <scope>NUCLEOTIDE SEQUENCE</scope>
    <source>
        <strain evidence="1">CCFEE 5714</strain>
    </source>
</reference>
<evidence type="ECO:0000313" key="1">
    <source>
        <dbReference type="EMBL" id="KAK3711307.1"/>
    </source>
</evidence>
<name>A0ACC3N776_9PEZI</name>
<organism evidence="1 2">
    <name type="scientific">Vermiconidia calcicola</name>
    <dbReference type="NCBI Taxonomy" id="1690605"/>
    <lineage>
        <taxon>Eukaryota</taxon>
        <taxon>Fungi</taxon>
        <taxon>Dikarya</taxon>
        <taxon>Ascomycota</taxon>
        <taxon>Pezizomycotina</taxon>
        <taxon>Dothideomycetes</taxon>
        <taxon>Dothideomycetidae</taxon>
        <taxon>Mycosphaerellales</taxon>
        <taxon>Extremaceae</taxon>
        <taxon>Vermiconidia</taxon>
    </lineage>
</organism>
<protein>
    <submittedName>
        <fullName evidence="1">Uncharacterized protein</fullName>
    </submittedName>
</protein>